<dbReference type="AlphaFoldDB" id="A0AAV7I4M1"/>
<comment type="caution">
    <text evidence="11">The sequence shown here is derived from an EMBL/GenBank/DDBJ whole genome shotgun (WGS) entry which is preliminary data.</text>
</comment>
<dbReference type="SUPFAM" id="SSF57903">
    <property type="entry name" value="FYVE/PHD zinc finger"/>
    <property type="match status" value="1"/>
</dbReference>
<gene>
    <name evidence="11" type="ORF">KQX54_020186</name>
</gene>
<dbReference type="Gene3D" id="3.30.40.10">
    <property type="entry name" value="Zinc/RING finger domain, C3HC4 (zinc finger)"/>
    <property type="match status" value="1"/>
</dbReference>
<dbReference type="InterPro" id="IPR019786">
    <property type="entry name" value="Zinc_finger_PHD-type_CS"/>
</dbReference>
<sequence length="70" mass="8128">MIVSVRKYRWQCIECKCCSICGTSDNDDQLLFCDDCDRGYHMYCLSPPLASPPEGSWSCRLCLAEFHRRD</sequence>
<organism evidence="11 12">
    <name type="scientific">Cotesia glomerata</name>
    <name type="common">Lepidopteran parasitic wasp</name>
    <name type="synonym">Apanteles glomeratus</name>
    <dbReference type="NCBI Taxonomy" id="32391"/>
    <lineage>
        <taxon>Eukaryota</taxon>
        <taxon>Metazoa</taxon>
        <taxon>Ecdysozoa</taxon>
        <taxon>Arthropoda</taxon>
        <taxon>Hexapoda</taxon>
        <taxon>Insecta</taxon>
        <taxon>Pterygota</taxon>
        <taxon>Neoptera</taxon>
        <taxon>Endopterygota</taxon>
        <taxon>Hymenoptera</taxon>
        <taxon>Apocrita</taxon>
        <taxon>Ichneumonoidea</taxon>
        <taxon>Braconidae</taxon>
        <taxon>Microgastrinae</taxon>
        <taxon>Cotesia</taxon>
    </lineage>
</organism>
<reference evidence="11 12" key="1">
    <citation type="journal article" date="2021" name="J. Hered.">
        <title>A chromosome-level genome assembly of the parasitoid wasp, Cotesia glomerata (Hymenoptera: Braconidae).</title>
        <authorList>
            <person name="Pinto B.J."/>
            <person name="Weis J.J."/>
            <person name="Gamble T."/>
            <person name="Ode P.J."/>
            <person name="Paul R."/>
            <person name="Zaspel J.M."/>
        </authorList>
    </citation>
    <scope>NUCLEOTIDE SEQUENCE [LARGE SCALE GENOMIC DNA]</scope>
    <source>
        <strain evidence="11">CgM1</strain>
    </source>
</reference>
<dbReference type="InterPro" id="IPR011011">
    <property type="entry name" value="Znf_FYVE_PHD"/>
</dbReference>
<keyword evidence="5" id="KW-0862">Zinc</keyword>
<protein>
    <recommendedName>
        <fullName evidence="10">PHD-type domain-containing protein</fullName>
    </recommendedName>
</protein>
<dbReference type="Proteomes" id="UP000826195">
    <property type="component" value="Unassembled WGS sequence"/>
</dbReference>
<evidence type="ECO:0000256" key="5">
    <source>
        <dbReference type="ARBA" id="ARBA00022833"/>
    </source>
</evidence>
<evidence type="ECO:0000256" key="2">
    <source>
        <dbReference type="ARBA" id="ARBA00022723"/>
    </source>
</evidence>
<evidence type="ECO:0000313" key="12">
    <source>
        <dbReference type="Proteomes" id="UP000826195"/>
    </source>
</evidence>
<dbReference type="EMBL" id="JAHXZJ010002609">
    <property type="protein sequence ID" value="KAH0540844.1"/>
    <property type="molecule type" value="Genomic_DNA"/>
</dbReference>
<keyword evidence="6" id="KW-0805">Transcription regulation</keyword>
<name>A0AAV7I4M1_COTGL</name>
<comment type="subcellular location">
    <subcellularLocation>
        <location evidence="1">Nucleus</location>
    </subcellularLocation>
</comment>
<dbReference type="GO" id="GO:0008270">
    <property type="term" value="F:zinc ion binding"/>
    <property type="evidence" value="ECO:0007669"/>
    <property type="project" value="UniProtKB-KW"/>
</dbReference>
<feature type="domain" description="PHD-type" evidence="10">
    <location>
        <begin position="15"/>
        <end position="65"/>
    </location>
</feature>
<keyword evidence="7" id="KW-0804">Transcription</keyword>
<evidence type="ECO:0000256" key="8">
    <source>
        <dbReference type="ARBA" id="ARBA00023242"/>
    </source>
</evidence>
<evidence type="ECO:0000256" key="1">
    <source>
        <dbReference type="ARBA" id="ARBA00004123"/>
    </source>
</evidence>
<dbReference type="GO" id="GO:0007399">
    <property type="term" value="P:nervous system development"/>
    <property type="evidence" value="ECO:0007669"/>
    <property type="project" value="TreeGrafter"/>
</dbReference>
<dbReference type="InterPro" id="IPR019787">
    <property type="entry name" value="Znf_PHD-finger"/>
</dbReference>
<dbReference type="InterPro" id="IPR013083">
    <property type="entry name" value="Znf_RING/FYVE/PHD"/>
</dbReference>
<evidence type="ECO:0000259" key="10">
    <source>
        <dbReference type="PROSITE" id="PS50016"/>
    </source>
</evidence>
<dbReference type="PANTHER" id="PTHR45888">
    <property type="entry name" value="HL01030P-RELATED"/>
    <property type="match status" value="1"/>
</dbReference>
<accession>A0AAV7I4M1</accession>
<dbReference type="PROSITE" id="PS01359">
    <property type="entry name" value="ZF_PHD_1"/>
    <property type="match status" value="1"/>
</dbReference>
<evidence type="ECO:0000256" key="3">
    <source>
        <dbReference type="ARBA" id="ARBA00022737"/>
    </source>
</evidence>
<dbReference type="InterPro" id="IPR001965">
    <property type="entry name" value="Znf_PHD"/>
</dbReference>
<dbReference type="GO" id="GO:0071565">
    <property type="term" value="C:nBAF complex"/>
    <property type="evidence" value="ECO:0007669"/>
    <property type="project" value="TreeGrafter"/>
</dbReference>
<proteinExistence type="predicted"/>
<dbReference type="PANTHER" id="PTHR45888:SF5">
    <property type="entry name" value="D4, ISOFORM A"/>
    <property type="match status" value="1"/>
</dbReference>
<evidence type="ECO:0000256" key="6">
    <source>
        <dbReference type="ARBA" id="ARBA00023015"/>
    </source>
</evidence>
<keyword evidence="4 9" id="KW-0863">Zinc-finger</keyword>
<evidence type="ECO:0000256" key="9">
    <source>
        <dbReference type="PROSITE-ProRule" id="PRU00146"/>
    </source>
</evidence>
<dbReference type="PROSITE" id="PS50016">
    <property type="entry name" value="ZF_PHD_2"/>
    <property type="match status" value="1"/>
</dbReference>
<dbReference type="FunFam" id="3.30.40.10:FF:000005">
    <property type="entry name" value="zinc finger protein isoform X1"/>
    <property type="match status" value="1"/>
</dbReference>
<dbReference type="Pfam" id="PF00628">
    <property type="entry name" value="PHD"/>
    <property type="match status" value="1"/>
</dbReference>
<keyword evidence="8" id="KW-0539">Nucleus</keyword>
<keyword evidence="3" id="KW-0677">Repeat</keyword>
<keyword evidence="2" id="KW-0479">Metal-binding</keyword>
<evidence type="ECO:0000256" key="4">
    <source>
        <dbReference type="ARBA" id="ARBA00022771"/>
    </source>
</evidence>
<dbReference type="SMART" id="SM00249">
    <property type="entry name" value="PHD"/>
    <property type="match status" value="1"/>
</dbReference>
<keyword evidence="12" id="KW-1185">Reference proteome</keyword>
<evidence type="ECO:0000313" key="11">
    <source>
        <dbReference type="EMBL" id="KAH0540844.1"/>
    </source>
</evidence>
<evidence type="ECO:0000256" key="7">
    <source>
        <dbReference type="ARBA" id="ARBA00023163"/>
    </source>
</evidence>